<proteinExistence type="predicted"/>
<dbReference type="EMBL" id="OBQF01000003">
    <property type="protein sequence ID" value="SOC42286.1"/>
    <property type="molecule type" value="Genomic_DNA"/>
</dbReference>
<protein>
    <recommendedName>
        <fullName evidence="2">4-fold beta flower domain-containing protein</fullName>
    </recommendedName>
</protein>
<dbReference type="AlphaFoldDB" id="A0A285UNS4"/>
<dbReference type="Proteomes" id="UP000219412">
    <property type="component" value="Unassembled WGS sequence"/>
</dbReference>
<feature type="region of interest" description="Disordered" evidence="1">
    <location>
        <begin position="116"/>
        <end position="151"/>
    </location>
</feature>
<keyword evidence="4" id="KW-1185">Reference proteome</keyword>
<feature type="domain" description="4-fold beta flower" evidence="2">
    <location>
        <begin position="35"/>
        <end position="149"/>
    </location>
</feature>
<evidence type="ECO:0000259" key="2">
    <source>
        <dbReference type="Pfam" id="PF21784"/>
    </source>
</evidence>
<gene>
    <name evidence="3" type="ORF">SAMN05878391_1608</name>
</gene>
<sequence>MKKIQLCVIILRNMDILFKVFSEINNGSVRVDNITFYNCEGKPVAYTDDEEHIYLFSGEPVAYFKDESVYGFNGKHLGRISDGWIRDNKGCCVFFADETCGSGPTRPVKQLEPVKGVQSIRPVKSAKQSKPFRPAESLSWSAMSSEKFFYQ</sequence>
<organism evidence="3 4">
    <name type="scientific">Salinicoccus kekensis</name>
    <dbReference type="NCBI Taxonomy" id="714307"/>
    <lineage>
        <taxon>Bacteria</taxon>
        <taxon>Bacillati</taxon>
        <taxon>Bacillota</taxon>
        <taxon>Bacilli</taxon>
        <taxon>Bacillales</taxon>
        <taxon>Staphylococcaceae</taxon>
        <taxon>Salinicoccus</taxon>
    </lineage>
</organism>
<reference evidence="4" key="1">
    <citation type="submission" date="2017-08" db="EMBL/GenBank/DDBJ databases">
        <authorList>
            <person name="Varghese N."/>
            <person name="Submissions S."/>
        </authorList>
    </citation>
    <scope>NUCLEOTIDE SEQUENCE [LARGE SCALE GENOMIC DNA]</scope>
    <source>
        <strain evidence="4">DSM 23173</strain>
    </source>
</reference>
<name>A0A285UNS4_9STAP</name>
<evidence type="ECO:0000313" key="3">
    <source>
        <dbReference type="EMBL" id="SOC42286.1"/>
    </source>
</evidence>
<dbReference type="Pfam" id="PF21784">
    <property type="entry name" value="Bflower"/>
    <property type="match status" value="1"/>
</dbReference>
<accession>A0A285UNS4</accession>
<dbReference type="InterPro" id="IPR048911">
    <property type="entry name" value="Bflower"/>
</dbReference>
<evidence type="ECO:0000256" key="1">
    <source>
        <dbReference type="SAM" id="MobiDB-lite"/>
    </source>
</evidence>
<evidence type="ECO:0000313" key="4">
    <source>
        <dbReference type="Proteomes" id="UP000219412"/>
    </source>
</evidence>